<organism evidence="1 2">
    <name type="scientific">Zymobacter palmae</name>
    <dbReference type="NCBI Taxonomy" id="33074"/>
    <lineage>
        <taxon>Bacteria</taxon>
        <taxon>Pseudomonadati</taxon>
        <taxon>Pseudomonadota</taxon>
        <taxon>Gammaproteobacteria</taxon>
        <taxon>Oceanospirillales</taxon>
        <taxon>Halomonadaceae</taxon>
        <taxon>Zymobacter group</taxon>
        <taxon>Zymobacter</taxon>
    </lineage>
</organism>
<dbReference type="EMBL" id="AP018933">
    <property type="protein sequence ID" value="BBG31125.1"/>
    <property type="molecule type" value="Genomic_DNA"/>
</dbReference>
<protein>
    <submittedName>
        <fullName evidence="1">Flagellin and related hook-associated proteins</fullName>
    </submittedName>
</protein>
<evidence type="ECO:0000313" key="1">
    <source>
        <dbReference type="EMBL" id="BBG31125.1"/>
    </source>
</evidence>
<keyword evidence="1" id="KW-0282">Flagellum</keyword>
<keyword evidence="1" id="KW-0966">Cell projection</keyword>
<name>A0A348HHM3_9GAMM</name>
<keyword evidence="2" id="KW-1185">Reference proteome</keyword>
<reference evidence="1 2" key="1">
    <citation type="submission" date="2018-09" db="EMBL/GenBank/DDBJ databases">
        <title>Zymobacter palmae IAM14233 (=T109) whole genome analysis.</title>
        <authorList>
            <person name="Yanase H."/>
        </authorList>
    </citation>
    <scope>NUCLEOTIDE SEQUENCE [LARGE SCALE GENOMIC DNA]</scope>
    <source>
        <strain evidence="1 2">IAM14233</strain>
    </source>
</reference>
<dbReference type="KEGG" id="zpl:ZBT109_2394"/>
<gene>
    <name evidence="1" type="ORF">ZBT109_2394</name>
</gene>
<keyword evidence="1" id="KW-0969">Cilium</keyword>
<dbReference type="AlphaFoldDB" id="A0A348HHM3"/>
<proteinExistence type="predicted"/>
<sequence length="325" mass="36416">MTLRPWALILQEFLHRQSVVEHTSGEAPFVVVPRQDFNQFAVAANARLSRVESRRVGIVVEVNRNQRFFVSAENRRFSSGFSNDFVDFFNRSCAFRYERQVNNGNVDSRNANSETVQFAFQLRQNQSHCRCRTSFGRDHGVSGAASTTRIFVVNVDQVLVVGVGVDRGHQTFNDTNLCINRFSNRRQAVSGARSVGNDVHVGRQDVFVYAVNDSSVSVSTRARDQNAFSACFQVQSGFFTFSEDTGAFHDQVNVQFFPRQASRVTFCQADDFVAVDIHCFFVVRNGEVKVTMSGIVFEQVSVQSSVTQVVDGNNLDAITVAVFVQ</sequence>
<evidence type="ECO:0000313" key="2">
    <source>
        <dbReference type="Proteomes" id="UP000267342"/>
    </source>
</evidence>
<accession>A0A348HHM3</accession>
<dbReference type="Proteomes" id="UP000267342">
    <property type="component" value="Chromosome"/>
</dbReference>